<proteinExistence type="predicted"/>
<feature type="compositionally biased region" description="Basic and acidic residues" evidence="1">
    <location>
        <begin position="200"/>
        <end position="210"/>
    </location>
</feature>
<evidence type="ECO:0000313" key="3">
    <source>
        <dbReference type="Proteomes" id="UP000308197"/>
    </source>
</evidence>
<dbReference type="EMBL" id="ML211407">
    <property type="protein sequence ID" value="TFK83263.1"/>
    <property type="molecule type" value="Genomic_DNA"/>
</dbReference>
<gene>
    <name evidence="2" type="ORF">K466DRAFT_665957</name>
</gene>
<keyword evidence="3" id="KW-1185">Reference proteome</keyword>
<accession>A0A5C3PBQ2</accession>
<evidence type="ECO:0000256" key="1">
    <source>
        <dbReference type="SAM" id="MobiDB-lite"/>
    </source>
</evidence>
<dbReference type="AlphaFoldDB" id="A0A5C3PBQ2"/>
<evidence type="ECO:0000313" key="2">
    <source>
        <dbReference type="EMBL" id="TFK83263.1"/>
    </source>
</evidence>
<feature type="region of interest" description="Disordered" evidence="1">
    <location>
        <begin position="170"/>
        <end position="211"/>
    </location>
</feature>
<dbReference type="InParanoid" id="A0A5C3PBQ2"/>
<organism evidence="2 3">
    <name type="scientific">Polyporus arcularius HHB13444</name>
    <dbReference type="NCBI Taxonomy" id="1314778"/>
    <lineage>
        <taxon>Eukaryota</taxon>
        <taxon>Fungi</taxon>
        <taxon>Dikarya</taxon>
        <taxon>Basidiomycota</taxon>
        <taxon>Agaricomycotina</taxon>
        <taxon>Agaricomycetes</taxon>
        <taxon>Polyporales</taxon>
        <taxon>Polyporaceae</taxon>
        <taxon>Polyporus</taxon>
    </lineage>
</organism>
<feature type="compositionally biased region" description="Acidic residues" evidence="1">
    <location>
        <begin position="176"/>
        <end position="199"/>
    </location>
</feature>
<dbReference type="Proteomes" id="UP000308197">
    <property type="component" value="Unassembled WGS sequence"/>
</dbReference>
<protein>
    <submittedName>
        <fullName evidence="2">Uncharacterized protein</fullName>
    </submittedName>
</protein>
<name>A0A5C3PBQ2_9APHY</name>
<sequence length="638" mass="70079">MGQRHQVFLLARVRPHGAPPEHPGTRRCIAALHHQWCYGSLPLRAMRRLITLISQPDNATVIRAEVRAIQDKYGGPEIDSDTPCPFTANLLLTAWTVDLDLESFHASGGFLLGAWFGCWDGANDDGISVLDVTDPEKPAYCFLTKYEHSGKPGQQDAPLDAQSYLGLYYDSNGREVDDDDDNVSDAEDDSECEDNEESVDDKSKGDDQDAKSLTTRQWGDSLRNAVQALENVPVLPVSVLREAWPCVRFKNPPQFVEQAQAEQEIHTTSDVSHVTVPSLADMSLDVAVKQSLDVGDTAEVEKLVWLPGKAARVKAILRALRPFPDSGVHLLSIVLKELKETFRAELTGFGLSGAHVAAVLSALGEVHHVDLSDNTVIVADDIPDIIAAAPTVRRIVLMGCSSVDGARLLELVRTEPSRFKSIEGILHPAFFPVEQPDPYPCAFVYSYVNLGNWTEGARVSIPFFTPAQVVQALTDVIPWQSGLKSDHMQDGEYYAHWVALAAFQGGPRQPGQSANERTVMIIPQSSGPCGQATVWTFVCKMPTDSLNVKASEGWAFVQYTTDSAAEGKGDGSDEAESKYYYGEVHDLKGFLECMAKEGRPMPSDQAVEKLESILYLKDEETGEYCCPLMKQQDVPWLG</sequence>
<dbReference type="STRING" id="1314778.A0A5C3PBQ2"/>
<reference evidence="2 3" key="1">
    <citation type="journal article" date="2019" name="Nat. Ecol. Evol.">
        <title>Megaphylogeny resolves global patterns of mushroom evolution.</title>
        <authorList>
            <person name="Varga T."/>
            <person name="Krizsan K."/>
            <person name="Foldi C."/>
            <person name="Dima B."/>
            <person name="Sanchez-Garcia M."/>
            <person name="Sanchez-Ramirez S."/>
            <person name="Szollosi G.J."/>
            <person name="Szarkandi J.G."/>
            <person name="Papp V."/>
            <person name="Albert L."/>
            <person name="Andreopoulos W."/>
            <person name="Angelini C."/>
            <person name="Antonin V."/>
            <person name="Barry K.W."/>
            <person name="Bougher N.L."/>
            <person name="Buchanan P."/>
            <person name="Buyck B."/>
            <person name="Bense V."/>
            <person name="Catcheside P."/>
            <person name="Chovatia M."/>
            <person name="Cooper J."/>
            <person name="Damon W."/>
            <person name="Desjardin D."/>
            <person name="Finy P."/>
            <person name="Geml J."/>
            <person name="Haridas S."/>
            <person name="Hughes K."/>
            <person name="Justo A."/>
            <person name="Karasinski D."/>
            <person name="Kautmanova I."/>
            <person name="Kiss B."/>
            <person name="Kocsube S."/>
            <person name="Kotiranta H."/>
            <person name="LaButti K.M."/>
            <person name="Lechner B.E."/>
            <person name="Liimatainen K."/>
            <person name="Lipzen A."/>
            <person name="Lukacs Z."/>
            <person name="Mihaltcheva S."/>
            <person name="Morgado L.N."/>
            <person name="Niskanen T."/>
            <person name="Noordeloos M.E."/>
            <person name="Ohm R.A."/>
            <person name="Ortiz-Santana B."/>
            <person name="Ovrebo C."/>
            <person name="Racz N."/>
            <person name="Riley R."/>
            <person name="Savchenko A."/>
            <person name="Shiryaev A."/>
            <person name="Soop K."/>
            <person name="Spirin V."/>
            <person name="Szebenyi C."/>
            <person name="Tomsovsky M."/>
            <person name="Tulloss R.E."/>
            <person name="Uehling J."/>
            <person name="Grigoriev I.V."/>
            <person name="Vagvolgyi C."/>
            <person name="Papp T."/>
            <person name="Martin F.M."/>
            <person name="Miettinen O."/>
            <person name="Hibbett D.S."/>
            <person name="Nagy L.G."/>
        </authorList>
    </citation>
    <scope>NUCLEOTIDE SEQUENCE [LARGE SCALE GENOMIC DNA]</scope>
    <source>
        <strain evidence="2 3">HHB13444</strain>
    </source>
</reference>